<comment type="caution">
    <text evidence="2">The sequence shown here is derived from an EMBL/GenBank/DDBJ whole genome shotgun (WGS) entry which is preliminary data.</text>
</comment>
<dbReference type="AlphaFoldDB" id="A0AAW2UJE1"/>
<name>A0AAW2UJE1_9LAMI</name>
<reference evidence="2" key="1">
    <citation type="submission" date="2020-06" db="EMBL/GenBank/DDBJ databases">
        <authorList>
            <person name="Li T."/>
            <person name="Hu X."/>
            <person name="Zhang T."/>
            <person name="Song X."/>
            <person name="Zhang H."/>
            <person name="Dai N."/>
            <person name="Sheng W."/>
            <person name="Hou X."/>
            <person name="Wei L."/>
        </authorList>
    </citation>
    <scope>NUCLEOTIDE SEQUENCE</scope>
    <source>
        <strain evidence="2">KEN1</strain>
        <tissue evidence="2">Leaf</tissue>
    </source>
</reference>
<evidence type="ECO:0000313" key="2">
    <source>
        <dbReference type="EMBL" id="KAL0416071.1"/>
    </source>
</evidence>
<protein>
    <submittedName>
        <fullName evidence="2">Uncharacterized protein</fullName>
    </submittedName>
</protein>
<organism evidence="2">
    <name type="scientific">Sesamum latifolium</name>
    <dbReference type="NCBI Taxonomy" id="2727402"/>
    <lineage>
        <taxon>Eukaryota</taxon>
        <taxon>Viridiplantae</taxon>
        <taxon>Streptophyta</taxon>
        <taxon>Embryophyta</taxon>
        <taxon>Tracheophyta</taxon>
        <taxon>Spermatophyta</taxon>
        <taxon>Magnoliopsida</taxon>
        <taxon>eudicotyledons</taxon>
        <taxon>Gunneridae</taxon>
        <taxon>Pentapetalae</taxon>
        <taxon>asterids</taxon>
        <taxon>lamiids</taxon>
        <taxon>Lamiales</taxon>
        <taxon>Pedaliaceae</taxon>
        <taxon>Sesamum</taxon>
    </lineage>
</organism>
<proteinExistence type="predicted"/>
<reference evidence="2" key="2">
    <citation type="journal article" date="2024" name="Plant">
        <title>Genomic evolution and insights into agronomic trait innovations of Sesamum species.</title>
        <authorList>
            <person name="Miao H."/>
            <person name="Wang L."/>
            <person name="Qu L."/>
            <person name="Liu H."/>
            <person name="Sun Y."/>
            <person name="Le M."/>
            <person name="Wang Q."/>
            <person name="Wei S."/>
            <person name="Zheng Y."/>
            <person name="Lin W."/>
            <person name="Duan Y."/>
            <person name="Cao H."/>
            <person name="Xiong S."/>
            <person name="Wang X."/>
            <person name="Wei L."/>
            <person name="Li C."/>
            <person name="Ma Q."/>
            <person name="Ju M."/>
            <person name="Zhao R."/>
            <person name="Li G."/>
            <person name="Mu C."/>
            <person name="Tian Q."/>
            <person name="Mei H."/>
            <person name="Zhang T."/>
            <person name="Gao T."/>
            <person name="Zhang H."/>
        </authorList>
    </citation>
    <scope>NUCLEOTIDE SEQUENCE</scope>
    <source>
        <strain evidence="2">KEN1</strain>
    </source>
</reference>
<dbReference type="PANTHER" id="PTHR33223:SF10">
    <property type="entry name" value="AMINOTRANSFERASE-LIKE PLANT MOBILE DOMAIN-CONTAINING PROTEIN"/>
    <property type="match status" value="1"/>
</dbReference>
<accession>A0AAW2UJE1</accession>
<evidence type="ECO:0000256" key="1">
    <source>
        <dbReference type="SAM" id="MobiDB-lite"/>
    </source>
</evidence>
<gene>
    <name evidence="2" type="ORF">Slati_3439000</name>
</gene>
<feature type="non-terminal residue" evidence="2">
    <location>
        <position position="1"/>
    </location>
</feature>
<dbReference type="EMBL" id="JACGWN010000012">
    <property type="protein sequence ID" value="KAL0416071.1"/>
    <property type="molecule type" value="Genomic_DNA"/>
</dbReference>
<sequence>RIITAVSEILRLRIEKWHVLTKEMTTDLLREIFPYLLQLVLPFHLRCMSKGVQYPRVVLPTAIKPLLGEQLQQFILETVNGALRGSQVSGTGQPFQPERSGTPSEQETNEQVPANLQHDGPILAEPTDKEVVPLRLPESWYSIMKRMIEFRQGVRREVPLMGRGIPFSADIIDEELPTHFRAPSHLPTYSGTTDPTEHIHKFENIALLHNYSDYIKCCVFLTILTDSAQQWVDQLPIGIVRSFAEFVVLFLYQFASSKKCQKSTISLFGVKQEEKETLGHISSASTRPFSRSRPHT</sequence>
<dbReference type="PANTHER" id="PTHR33223">
    <property type="entry name" value="CCHC-TYPE DOMAIN-CONTAINING PROTEIN"/>
    <property type="match status" value="1"/>
</dbReference>
<feature type="region of interest" description="Disordered" evidence="1">
    <location>
        <begin position="86"/>
        <end position="112"/>
    </location>
</feature>